<proteinExistence type="predicted"/>
<dbReference type="Proteomes" id="UP001150603">
    <property type="component" value="Unassembled WGS sequence"/>
</dbReference>
<gene>
    <name evidence="1" type="ORF">FBU59_006005</name>
</gene>
<reference evidence="1" key="1">
    <citation type="submission" date="2022-07" db="EMBL/GenBank/DDBJ databases">
        <title>Phylogenomic reconstructions and comparative analyses of Kickxellomycotina fungi.</title>
        <authorList>
            <person name="Reynolds N.K."/>
            <person name="Stajich J.E."/>
            <person name="Barry K."/>
            <person name="Grigoriev I.V."/>
            <person name="Crous P."/>
            <person name="Smith M.E."/>
        </authorList>
    </citation>
    <scope>NUCLEOTIDE SEQUENCE</scope>
    <source>
        <strain evidence="1">NRRL 5244</strain>
    </source>
</reference>
<accession>A0ACC1J164</accession>
<dbReference type="EMBL" id="JANBPW010005041">
    <property type="protein sequence ID" value="KAJ1933506.1"/>
    <property type="molecule type" value="Genomic_DNA"/>
</dbReference>
<protein>
    <submittedName>
        <fullName evidence="1">Uncharacterized protein</fullName>
    </submittedName>
</protein>
<comment type="caution">
    <text evidence="1">The sequence shown here is derived from an EMBL/GenBank/DDBJ whole genome shotgun (WGS) entry which is preliminary data.</text>
</comment>
<evidence type="ECO:0000313" key="1">
    <source>
        <dbReference type="EMBL" id="KAJ1933506.1"/>
    </source>
</evidence>
<sequence>MQPMVPTQPLMGNHVSRSSHGRASAVPELMGGRPRAYTYTSETPAQPPHAARAGRAPGHHKALSQVAMGISRPSSVPGNGVRRTVDVPGVVRKGSDGSNVRLIKPDPKMPLPNRVGDMVLDRDAGWVNINEVQAGASPVEYDATHSLDSEIRRGDTIMPGSGRSTLSTASRGSAFPGQLPPVAGRSPLVSFGMRTHVVSGLPSPANDVQATRPVHEMSERKVLERADSAYGTATSRDDGMGSIVNKLVTAPAGMPATAVALNGVGIRSIKALPKLPTNIETMALDNNKLQSLVGLPMGLVNLTVSGNWLTLGSIEASRFSFARELPHLEFLDLSSNEISDISVVSGLRHLRRLVVNRARITSMKGL</sequence>
<feature type="non-terminal residue" evidence="1">
    <location>
        <position position="366"/>
    </location>
</feature>
<keyword evidence="2" id="KW-1185">Reference proteome</keyword>
<evidence type="ECO:0000313" key="2">
    <source>
        <dbReference type="Proteomes" id="UP001150603"/>
    </source>
</evidence>
<organism evidence="1 2">
    <name type="scientific">Linderina macrospora</name>
    <dbReference type="NCBI Taxonomy" id="4868"/>
    <lineage>
        <taxon>Eukaryota</taxon>
        <taxon>Fungi</taxon>
        <taxon>Fungi incertae sedis</taxon>
        <taxon>Zoopagomycota</taxon>
        <taxon>Kickxellomycotina</taxon>
        <taxon>Kickxellomycetes</taxon>
        <taxon>Kickxellales</taxon>
        <taxon>Kickxellaceae</taxon>
        <taxon>Linderina</taxon>
    </lineage>
</organism>
<name>A0ACC1J164_9FUNG</name>